<dbReference type="OrthoDB" id="1714508at2759"/>
<dbReference type="InterPro" id="IPR012479">
    <property type="entry name" value="SAP30BP"/>
</dbReference>
<organism evidence="2 3">
    <name type="scientific">Sporisorium reilianum (strain SRZ2)</name>
    <name type="common">Maize head smut fungus</name>
    <dbReference type="NCBI Taxonomy" id="999809"/>
    <lineage>
        <taxon>Eukaryota</taxon>
        <taxon>Fungi</taxon>
        <taxon>Dikarya</taxon>
        <taxon>Basidiomycota</taxon>
        <taxon>Ustilaginomycotina</taxon>
        <taxon>Ustilaginomycetes</taxon>
        <taxon>Ustilaginales</taxon>
        <taxon>Ustilaginaceae</taxon>
        <taxon>Sporisorium</taxon>
    </lineage>
</organism>
<dbReference type="GO" id="GO:0006355">
    <property type="term" value="P:regulation of DNA-templated transcription"/>
    <property type="evidence" value="ECO:0007669"/>
    <property type="project" value="InterPro"/>
</dbReference>
<dbReference type="eggNOG" id="ENOG502SBKG">
    <property type="taxonomic scope" value="Eukaryota"/>
</dbReference>
<keyword evidence="3" id="KW-1185">Reference proteome</keyword>
<evidence type="ECO:0008006" key="4">
    <source>
        <dbReference type="Google" id="ProtNLM"/>
    </source>
</evidence>
<dbReference type="EMBL" id="FQ311430">
    <property type="protein sequence ID" value="CBQ67849.1"/>
    <property type="molecule type" value="Genomic_DNA"/>
</dbReference>
<protein>
    <recommendedName>
        <fullName evidence="4">HCNGP-domain-containing protein</fullName>
    </recommendedName>
</protein>
<reference evidence="2 3" key="1">
    <citation type="journal article" date="2010" name="Science">
        <title>Pathogenicity determinants in smut fungi revealed by genome comparison.</title>
        <authorList>
            <person name="Schirawski J."/>
            <person name="Mannhaupt G."/>
            <person name="Muench K."/>
            <person name="Brefort T."/>
            <person name="Schipper K."/>
            <person name="Doehlemann G."/>
            <person name="Di Stasio M."/>
            <person name="Roessel N."/>
            <person name="Mendoza-Mendoza A."/>
            <person name="Pester D."/>
            <person name="Mueller O."/>
            <person name="Winterberg B."/>
            <person name="Meyer E."/>
            <person name="Ghareeb H."/>
            <person name="Wollenberg T."/>
            <person name="Muensterkoetter M."/>
            <person name="Wong P."/>
            <person name="Walter M."/>
            <person name="Stukenbrock E."/>
            <person name="Gueldener U."/>
            <person name="Kahmann R."/>
        </authorList>
    </citation>
    <scope>NUCLEOTIDE SEQUENCE [LARGE SCALE GENOMIC DNA]</scope>
    <source>
        <strain evidence="3">SRZ2</strain>
    </source>
</reference>
<feature type="compositionally biased region" description="Basic and acidic residues" evidence="1">
    <location>
        <begin position="216"/>
        <end position="252"/>
    </location>
</feature>
<gene>
    <name evidence="2" type="ORF">sr10106</name>
</gene>
<name>E6ZKJ6_SPORE</name>
<dbReference type="HOGENOM" id="CLU_861065_0_0_1"/>
<accession>E6ZKJ6</accession>
<dbReference type="VEuPathDB" id="FungiDB:sr10106"/>
<dbReference type="Proteomes" id="UP000008867">
    <property type="component" value="Chromosome 1"/>
</dbReference>
<proteinExistence type="predicted"/>
<dbReference type="Pfam" id="PF07818">
    <property type="entry name" value="HCNGP"/>
    <property type="match status" value="1"/>
</dbReference>
<evidence type="ECO:0000313" key="3">
    <source>
        <dbReference type="Proteomes" id="UP000008867"/>
    </source>
</evidence>
<dbReference type="AlphaFoldDB" id="E6ZKJ6"/>
<feature type="region of interest" description="Disordered" evidence="1">
    <location>
        <begin position="1"/>
        <end position="57"/>
    </location>
</feature>
<feature type="region of interest" description="Disordered" evidence="1">
    <location>
        <begin position="216"/>
        <end position="266"/>
    </location>
</feature>
<evidence type="ECO:0000256" key="1">
    <source>
        <dbReference type="SAM" id="MobiDB-lite"/>
    </source>
</evidence>
<sequence>MKEMADSINASPKPSPSRPHSPNGQASSTAEAGPSAIDRHTLEAFAESSDLPPSVLPTDKIRGTNMLVTDFFSGAAQAEIHDAEFFHDLPVLLPPPQPATSDKGESRPFWGLSSSDRSFFAIDDAEAIPVDPRTQANLHRYHDLKHDGVHFNRTLMQNRSFNNPHVLSQLVDFLDIDETRSNLPCVDTGRLQGSWRARFPFPQEELVEGDPIAVERRQKDKAEAERKLRQTHADPHRKIEFDRGRRDDEPPRPRKRRSSAGGSKSR</sequence>
<evidence type="ECO:0000313" key="2">
    <source>
        <dbReference type="EMBL" id="CBQ67849.1"/>
    </source>
</evidence>